<evidence type="ECO:0000256" key="5">
    <source>
        <dbReference type="ARBA" id="ARBA00022840"/>
    </source>
</evidence>
<dbReference type="RefSeq" id="WP_212507442.1">
    <property type="nucleotide sequence ID" value="NZ_CP060696.1"/>
</dbReference>
<keyword evidence="11" id="KW-1185">Reference proteome</keyword>
<evidence type="ECO:0000256" key="8">
    <source>
        <dbReference type="RuleBase" id="RU369061"/>
    </source>
</evidence>
<dbReference type="GO" id="GO:0044281">
    <property type="term" value="P:small molecule metabolic process"/>
    <property type="evidence" value="ECO:0007669"/>
    <property type="project" value="UniProtKB-ARBA"/>
</dbReference>
<evidence type="ECO:0000256" key="6">
    <source>
        <dbReference type="ARBA" id="ARBA00047745"/>
    </source>
</evidence>
<keyword evidence="2 7" id="KW-0808">Transferase</keyword>
<evidence type="ECO:0000256" key="7">
    <source>
        <dbReference type="PIRNR" id="PIRNR000535"/>
    </source>
</evidence>
<evidence type="ECO:0000313" key="11">
    <source>
        <dbReference type="Proteomes" id="UP000516046"/>
    </source>
</evidence>
<dbReference type="NCBIfam" id="TIGR03168">
    <property type="entry name" value="1-PFK"/>
    <property type="match status" value="1"/>
</dbReference>
<dbReference type="UniPathway" id="UPA00704">
    <property type="reaction ID" value="UER00715"/>
</dbReference>
<evidence type="ECO:0000256" key="3">
    <source>
        <dbReference type="ARBA" id="ARBA00022741"/>
    </source>
</evidence>
<dbReference type="GO" id="GO:0009024">
    <property type="term" value="F:tagatose-6-phosphate kinase activity"/>
    <property type="evidence" value="ECO:0007669"/>
    <property type="project" value="UniProtKB-EC"/>
</dbReference>
<comment type="function">
    <text evidence="8">Catalyzes the ATP-dependent phosphorylation of fructose-l-phosphate to fructose-l,6-bisphosphate.</text>
</comment>
<dbReference type="PANTHER" id="PTHR46566">
    <property type="entry name" value="1-PHOSPHOFRUCTOKINASE-RELATED"/>
    <property type="match status" value="1"/>
</dbReference>
<evidence type="ECO:0000256" key="1">
    <source>
        <dbReference type="ARBA" id="ARBA00005380"/>
    </source>
</evidence>
<feature type="domain" description="Carbohydrate kinase PfkB" evidence="9">
    <location>
        <begin position="11"/>
        <end position="281"/>
    </location>
</feature>
<dbReference type="Pfam" id="PF00294">
    <property type="entry name" value="PfkB"/>
    <property type="match status" value="1"/>
</dbReference>
<sequence>MIYTITCNPSLDYVMNLPQLETGRVNRTVSTQLYPGGKGINVSIVLQNLGLASTALGFAGGFTGKELTHRLKQLGCRADFINIPGETRINVKLQTSEMTDVNAAGPAIPQEAVTQLFAKLNTLQSGDTLVLAGAIPKSLPSDYYEQILTYISKKDVRVVVDATRELLTDTLPCHPFLMKPNEQELGEIFGKELHTAADVTACAQELQKRGAQNVLVSIGAHGALFAAADGMVLSSAPPKGTAVNAVGAGDSMVAGFLYGLEQSGSYTKAFRWGLAAGSATAYQPWLTKKAEVEALLNGFSFSPVTEF</sequence>
<dbReference type="EMBL" id="CP060696">
    <property type="protein sequence ID" value="QNO18379.1"/>
    <property type="molecule type" value="Genomic_DNA"/>
</dbReference>
<dbReference type="InterPro" id="IPR002173">
    <property type="entry name" value="Carboh/pur_kinase_PfkB_CS"/>
</dbReference>
<dbReference type="KEGG" id="caml:H6X83_01555"/>
<dbReference type="Proteomes" id="UP000516046">
    <property type="component" value="Chromosome"/>
</dbReference>
<dbReference type="EC" id="2.7.1.144" evidence="7"/>
<keyword evidence="5 7" id="KW-0067">ATP-binding</keyword>
<organism evidence="10 11">
    <name type="scientific">Caproicibacterium amylolyticum</name>
    <dbReference type="NCBI Taxonomy" id="2766537"/>
    <lineage>
        <taxon>Bacteria</taxon>
        <taxon>Bacillati</taxon>
        <taxon>Bacillota</taxon>
        <taxon>Clostridia</taxon>
        <taxon>Eubacteriales</taxon>
        <taxon>Oscillospiraceae</taxon>
        <taxon>Caproicibacterium</taxon>
    </lineage>
</organism>
<dbReference type="GO" id="GO:0005829">
    <property type="term" value="C:cytosol"/>
    <property type="evidence" value="ECO:0007669"/>
    <property type="project" value="TreeGrafter"/>
</dbReference>
<dbReference type="Gene3D" id="3.40.1190.20">
    <property type="match status" value="1"/>
</dbReference>
<keyword evidence="4 8" id="KW-0418">Kinase</keyword>
<name>A0A7G9WI67_9FIRM</name>
<protein>
    <recommendedName>
        <fullName evidence="7">Tagatose-6-phosphate kinase</fullName>
        <ecNumber evidence="7">2.7.1.144</ecNumber>
    </recommendedName>
</protein>
<dbReference type="NCBIfam" id="TIGR03828">
    <property type="entry name" value="pfkB"/>
    <property type="match status" value="1"/>
</dbReference>
<dbReference type="GO" id="GO:0005988">
    <property type="term" value="P:lactose metabolic process"/>
    <property type="evidence" value="ECO:0007669"/>
    <property type="project" value="UniProtKB-KW"/>
</dbReference>
<gene>
    <name evidence="10" type="primary">pfkB</name>
    <name evidence="10" type="ORF">H6X83_01555</name>
</gene>
<dbReference type="SUPFAM" id="SSF53613">
    <property type="entry name" value="Ribokinase-like"/>
    <property type="match status" value="1"/>
</dbReference>
<dbReference type="FunFam" id="3.40.1190.20:FF:000001">
    <property type="entry name" value="Phosphofructokinase"/>
    <property type="match status" value="1"/>
</dbReference>
<dbReference type="AlphaFoldDB" id="A0A7G9WI67"/>
<dbReference type="PANTHER" id="PTHR46566:SF1">
    <property type="entry name" value="1-PHOSPHOFRUCTOKINASE"/>
    <property type="match status" value="1"/>
</dbReference>
<dbReference type="GO" id="GO:0008662">
    <property type="term" value="F:1-phosphofructokinase activity"/>
    <property type="evidence" value="ECO:0007669"/>
    <property type="project" value="UniProtKB-UniRule"/>
</dbReference>
<dbReference type="GO" id="GO:0005524">
    <property type="term" value="F:ATP binding"/>
    <property type="evidence" value="ECO:0007669"/>
    <property type="project" value="UniProtKB-UniRule"/>
</dbReference>
<dbReference type="PIRSF" id="PIRSF000535">
    <property type="entry name" value="1PFK/6PFK/LacC"/>
    <property type="match status" value="1"/>
</dbReference>
<keyword evidence="7" id="KW-0423">Lactose metabolism</keyword>
<proteinExistence type="inferred from homology"/>
<dbReference type="InterPro" id="IPR011611">
    <property type="entry name" value="PfkB_dom"/>
</dbReference>
<keyword evidence="3 7" id="KW-0547">Nucleotide-binding</keyword>
<accession>A0A7G9WI67</accession>
<comment type="pathway">
    <text evidence="7">Carbohydrate metabolism; D-tagatose 6-phosphate degradation; D-glyceraldehyde 3-phosphate and glycerone phosphate from D-tagatose 6-phosphate: step 1/2.</text>
</comment>
<comment type="catalytic activity">
    <reaction evidence="7">
        <text>D-tagatofuranose 6-phosphate + ATP = D-tagatofuranose 1,6-bisphosphate + ADP + H(+)</text>
        <dbReference type="Rhea" id="RHEA:12420"/>
        <dbReference type="ChEBI" id="CHEBI:15378"/>
        <dbReference type="ChEBI" id="CHEBI:30616"/>
        <dbReference type="ChEBI" id="CHEBI:58694"/>
        <dbReference type="ChEBI" id="CHEBI:58695"/>
        <dbReference type="ChEBI" id="CHEBI:456216"/>
        <dbReference type="EC" id="2.7.1.144"/>
    </reaction>
</comment>
<evidence type="ECO:0000313" key="10">
    <source>
        <dbReference type="EMBL" id="QNO18379.1"/>
    </source>
</evidence>
<reference evidence="10 11" key="1">
    <citation type="submission" date="2020-08" db="EMBL/GenBank/DDBJ databases">
        <authorList>
            <person name="Ren C."/>
            <person name="Gu Y."/>
            <person name="Xu Y."/>
        </authorList>
    </citation>
    <scope>NUCLEOTIDE SEQUENCE [LARGE SCALE GENOMIC DNA]</scope>
    <source>
        <strain evidence="10 11">LBM18003</strain>
    </source>
</reference>
<dbReference type="InterPro" id="IPR022463">
    <property type="entry name" value="1-PFruKinase"/>
</dbReference>
<evidence type="ECO:0000259" key="9">
    <source>
        <dbReference type="Pfam" id="PF00294"/>
    </source>
</evidence>
<dbReference type="CDD" id="cd01164">
    <property type="entry name" value="FruK_PfkB_like"/>
    <property type="match status" value="1"/>
</dbReference>
<comment type="similarity">
    <text evidence="1">Belongs to the carbohydrate kinase pfkB family.</text>
</comment>
<dbReference type="InterPro" id="IPR029056">
    <property type="entry name" value="Ribokinase-like"/>
</dbReference>
<comment type="similarity">
    <text evidence="7">Belongs to the carbohydrate kinase PfkB family. LacC subfamily.</text>
</comment>
<dbReference type="GO" id="GO:0016052">
    <property type="term" value="P:carbohydrate catabolic process"/>
    <property type="evidence" value="ECO:0007669"/>
    <property type="project" value="UniProtKB-ARBA"/>
</dbReference>
<dbReference type="PROSITE" id="PS00583">
    <property type="entry name" value="PFKB_KINASES_1"/>
    <property type="match status" value="1"/>
</dbReference>
<evidence type="ECO:0000256" key="4">
    <source>
        <dbReference type="ARBA" id="ARBA00022777"/>
    </source>
</evidence>
<dbReference type="GO" id="GO:2001059">
    <property type="term" value="P:D-tagatose 6-phosphate catabolic process"/>
    <property type="evidence" value="ECO:0007669"/>
    <property type="project" value="UniProtKB-UniPathway"/>
</dbReference>
<evidence type="ECO:0000256" key="2">
    <source>
        <dbReference type="ARBA" id="ARBA00022679"/>
    </source>
</evidence>
<comment type="catalytic activity">
    <reaction evidence="6 8">
        <text>beta-D-fructose 1-phosphate + ATP = beta-D-fructose 1,6-bisphosphate + ADP + H(+)</text>
        <dbReference type="Rhea" id="RHEA:14213"/>
        <dbReference type="ChEBI" id="CHEBI:15378"/>
        <dbReference type="ChEBI" id="CHEBI:30616"/>
        <dbReference type="ChEBI" id="CHEBI:32966"/>
        <dbReference type="ChEBI" id="CHEBI:138881"/>
        <dbReference type="ChEBI" id="CHEBI:456216"/>
        <dbReference type="EC" id="2.7.1.56"/>
    </reaction>
</comment>
<dbReference type="InterPro" id="IPR017583">
    <property type="entry name" value="Tagatose/fructose_Pkinase"/>
</dbReference>